<comment type="caution">
    <text evidence="1">The sequence shown here is derived from an EMBL/GenBank/DDBJ whole genome shotgun (WGS) entry which is preliminary data.</text>
</comment>
<dbReference type="RefSeq" id="WP_204971624.1">
    <property type="nucleotide sequence ID" value="NZ_JAAZTS010000010.1"/>
</dbReference>
<sequence>MNLICQLRDFFFREEPSVSSYDRLLTNLNRACSYLPEGQAFLVTGDGEFTVRLTWKPRQEDAEKRMFSLNGQNEVTEWVETAPSAV</sequence>
<feature type="non-terminal residue" evidence="1">
    <location>
        <position position="86"/>
    </location>
</feature>
<name>A0AA40ZTP4_9BACT</name>
<evidence type="ECO:0000313" key="1">
    <source>
        <dbReference type="EMBL" id="MBM6857487.1"/>
    </source>
</evidence>
<dbReference type="Proteomes" id="UP000698924">
    <property type="component" value="Unassembled WGS sequence"/>
</dbReference>
<dbReference type="EMBL" id="JACJMO010000009">
    <property type="protein sequence ID" value="MBM6857487.1"/>
    <property type="molecule type" value="Genomic_DNA"/>
</dbReference>
<keyword evidence="2" id="KW-1185">Reference proteome</keyword>
<protein>
    <submittedName>
        <fullName evidence="1">Uncharacterized protein</fullName>
    </submittedName>
</protein>
<proteinExistence type="predicted"/>
<organism evidence="1 2">
    <name type="scientific">Caecibacteroides pullorum</name>
    <dbReference type="NCBI Taxonomy" id="2725562"/>
    <lineage>
        <taxon>Bacteria</taxon>
        <taxon>Pseudomonadati</taxon>
        <taxon>Bacteroidota</taxon>
        <taxon>Bacteroidia</taxon>
        <taxon>Bacteroidales</taxon>
        <taxon>Bacteroidaceae</taxon>
        <taxon>Caecibacteroides</taxon>
    </lineage>
</organism>
<reference evidence="1 2" key="1">
    <citation type="journal article" date="2021" name="Sci. Rep.">
        <title>The distribution of antibiotic resistance genes in chicken gut microbiota commensals.</title>
        <authorList>
            <person name="Juricova H."/>
            <person name="Matiasovicova J."/>
            <person name="Kubasova T."/>
            <person name="Cejkova D."/>
            <person name="Rychlik I."/>
        </authorList>
    </citation>
    <scope>NUCLEOTIDE SEQUENCE [LARGE SCALE GENOMIC DNA]</scope>
    <source>
        <strain evidence="1 2">An421</strain>
    </source>
</reference>
<evidence type="ECO:0000313" key="2">
    <source>
        <dbReference type="Proteomes" id="UP000698924"/>
    </source>
</evidence>
<gene>
    <name evidence="1" type="ORF">H6D15_07750</name>
</gene>
<accession>A0AA40ZTP4</accession>
<dbReference type="AlphaFoldDB" id="A0AA40ZTP4"/>